<dbReference type="PANTHER" id="PTHR43390">
    <property type="entry name" value="SIGNAL PEPTIDASE I"/>
    <property type="match status" value="1"/>
</dbReference>
<accession>A0A1H1R323</accession>
<dbReference type="InterPro" id="IPR036286">
    <property type="entry name" value="LexA/Signal_pep-like_sf"/>
</dbReference>
<dbReference type="GO" id="GO:0005886">
    <property type="term" value="C:plasma membrane"/>
    <property type="evidence" value="ECO:0007669"/>
    <property type="project" value="UniProtKB-SubCell"/>
</dbReference>
<feature type="domain" description="Peptidase S26" evidence="4">
    <location>
        <begin position="36"/>
        <end position="95"/>
    </location>
</feature>
<evidence type="ECO:0000256" key="2">
    <source>
        <dbReference type="ARBA" id="ARBA00009370"/>
    </source>
</evidence>
<reference evidence="5 6" key="1">
    <citation type="submission" date="2016-10" db="EMBL/GenBank/DDBJ databases">
        <authorList>
            <person name="de Groot N.N."/>
        </authorList>
    </citation>
    <scope>NUCLEOTIDE SEQUENCE [LARGE SCALE GENOMIC DNA]</scope>
    <source>
        <strain evidence="5 6">DSM 43941</strain>
    </source>
</reference>
<dbReference type="OrthoDB" id="5518017at2"/>
<dbReference type="CDD" id="cd06530">
    <property type="entry name" value="S26_SPase_I"/>
    <property type="match status" value="1"/>
</dbReference>
<keyword evidence="6" id="KW-1185">Reference proteome</keyword>
<dbReference type="PRINTS" id="PR00727">
    <property type="entry name" value="LEADERPTASE"/>
</dbReference>
<dbReference type="InterPro" id="IPR019533">
    <property type="entry name" value="Peptidase_S26"/>
</dbReference>
<dbReference type="EMBL" id="LT629758">
    <property type="protein sequence ID" value="SDS30138.1"/>
    <property type="molecule type" value="Genomic_DNA"/>
</dbReference>
<dbReference type="InterPro" id="IPR000223">
    <property type="entry name" value="Pept_S26A_signal_pept_1"/>
</dbReference>
<dbReference type="Gene3D" id="2.10.109.10">
    <property type="entry name" value="Umud Fragment, subunit A"/>
    <property type="match status" value="1"/>
</dbReference>
<dbReference type="GO" id="GO:0006465">
    <property type="term" value="P:signal peptide processing"/>
    <property type="evidence" value="ECO:0007669"/>
    <property type="project" value="InterPro"/>
</dbReference>
<dbReference type="RefSeq" id="WP_092541178.1">
    <property type="nucleotide sequence ID" value="NZ_BOMJ01000052.1"/>
</dbReference>
<dbReference type="SUPFAM" id="SSF51306">
    <property type="entry name" value="LexA/Signal peptidase"/>
    <property type="match status" value="1"/>
</dbReference>
<dbReference type="Proteomes" id="UP000198688">
    <property type="component" value="Chromosome I"/>
</dbReference>
<gene>
    <name evidence="5" type="ORF">SAMN04489716_0481</name>
</gene>
<protein>
    <submittedName>
        <fullName evidence="5">Signal peptidase I</fullName>
    </submittedName>
</protein>
<feature type="active site" evidence="3">
    <location>
        <position position="85"/>
    </location>
</feature>
<dbReference type="AlphaFoldDB" id="A0A1H1R323"/>
<evidence type="ECO:0000256" key="1">
    <source>
        <dbReference type="ARBA" id="ARBA00004401"/>
    </source>
</evidence>
<dbReference type="Pfam" id="PF10502">
    <property type="entry name" value="Peptidase_S26"/>
    <property type="match status" value="2"/>
</dbReference>
<organism evidence="5 6">
    <name type="scientific">Actinoplanes derwentensis</name>
    <dbReference type="NCBI Taxonomy" id="113562"/>
    <lineage>
        <taxon>Bacteria</taxon>
        <taxon>Bacillati</taxon>
        <taxon>Actinomycetota</taxon>
        <taxon>Actinomycetes</taxon>
        <taxon>Micromonosporales</taxon>
        <taxon>Micromonosporaceae</taxon>
        <taxon>Actinoplanes</taxon>
    </lineage>
</organism>
<evidence type="ECO:0000313" key="5">
    <source>
        <dbReference type="EMBL" id="SDS30138.1"/>
    </source>
</evidence>
<dbReference type="STRING" id="113562.SAMN04489716_0481"/>
<evidence type="ECO:0000259" key="4">
    <source>
        <dbReference type="Pfam" id="PF10502"/>
    </source>
</evidence>
<comment type="similarity">
    <text evidence="2">Belongs to the peptidase S26 family.</text>
</comment>
<feature type="active site" evidence="3">
    <location>
        <position position="42"/>
    </location>
</feature>
<dbReference type="PANTHER" id="PTHR43390:SF1">
    <property type="entry name" value="CHLOROPLAST PROCESSING PEPTIDASE"/>
    <property type="match status" value="1"/>
</dbReference>
<comment type="subcellular location">
    <subcellularLocation>
        <location evidence="1">Cell membrane</location>
        <topology evidence="1">Single-pass type II membrane protein</topology>
    </subcellularLocation>
</comment>
<sequence>MSWSASTAPPVDSRGRRVPAVLRECWAAIFRRRWVAVVDGRSMEPTLSEGDRLLIRRCAPAGVRRGDIVVAREPLSTLPGRLVVKRAVAVPGDPVPPRLGLAGDVVPEGALVVLGDNPDQSRDSRDFGYLPASHLLGVAVRTLIT</sequence>
<name>A0A1H1R323_9ACTN</name>
<proteinExistence type="inferred from homology"/>
<feature type="domain" description="Peptidase S26" evidence="4">
    <location>
        <begin position="104"/>
        <end position="140"/>
    </location>
</feature>
<evidence type="ECO:0000256" key="3">
    <source>
        <dbReference type="PIRSR" id="PIRSR600223-1"/>
    </source>
</evidence>
<evidence type="ECO:0000313" key="6">
    <source>
        <dbReference type="Proteomes" id="UP000198688"/>
    </source>
</evidence>
<dbReference type="GO" id="GO:0004252">
    <property type="term" value="F:serine-type endopeptidase activity"/>
    <property type="evidence" value="ECO:0007669"/>
    <property type="project" value="InterPro"/>
</dbReference>